<geneLocation type="plasmid" evidence="2 5">
    <name>unnamed</name>
</geneLocation>
<dbReference type="EMBL" id="CP065724">
    <property type="protein sequence ID" value="QPT38931.1"/>
    <property type="molecule type" value="Genomic_DNA"/>
</dbReference>
<evidence type="ECO:0000313" key="4">
    <source>
        <dbReference type="Proteomes" id="UP000254603"/>
    </source>
</evidence>
<sequence length="71" mass="7987">MLSAYPSINEPVQHDSSGSTTVVEGPKRVNFQISAELHRKLKIYAANEGKTITEVLTDYVEQLPDNKEIER</sequence>
<dbReference type="AlphaFoldDB" id="A0A379B086"/>
<reference evidence="3 4" key="1">
    <citation type="submission" date="2018-06" db="EMBL/GenBank/DDBJ databases">
        <authorList>
            <consortium name="Pathogen Informatics"/>
            <person name="Doyle S."/>
        </authorList>
    </citation>
    <scope>NUCLEOTIDE SEQUENCE [LARGE SCALE GENOMIC DNA]</scope>
    <source>
        <strain evidence="3 4">NCTC11997</strain>
    </source>
</reference>
<dbReference type="InterPro" id="IPR013321">
    <property type="entry name" value="Arc_rbn_hlx_hlx"/>
</dbReference>
<evidence type="ECO:0008006" key="6">
    <source>
        <dbReference type="Google" id="ProtNLM"/>
    </source>
</evidence>
<protein>
    <recommendedName>
        <fullName evidence="6">ParG</fullName>
    </recommendedName>
</protein>
<dbReference type="GO" id="GO:0006355">
    <property type="term" value="P:regulation of DNA-templated transcription"/>
    <property type="evidence" value="ECO:0007669"/>
    <property type="project" value="InterPro"/>
</dbReference>
<evidence type="ECO:0000313" key="5">
    <source>
        <dbReference type="Proteomes" id="UP000594903"/>
    </source>
</evidence>
<organism evidence="3 4">
    <name type="scientific">Oligella ureolytica</name>
    <dbReference type="NCBI Taxonomy" id="90244"/>
    <lineage>
        <taxon>Bacteria</taxon>
        <taxon>Pseudomonadati</taxon>
        <taxon>Pseudomonadota</taxon>
        <taxon>Betaproteobacteria</taxon>
        <taxon>Burkholderiales</taxon>
        <taxon>Alcaligenaceae</taxon>
        <taxon>Oligella</taxon>
    </lineage>
</organism>
<dbReference type="Gene3D" id="1.10.1220.10">
    <property type="entry name" value="Met repressor-like"/>
    <property type="match status" value="1"/>
</dbReference>
<keyword evidence="2" id="KW-0614">Plasmid</keyword>
<accession>A0A379B086</accession>
<feature type="region of interest" description="Disordered" evidence="1">
    <location>
        <begin position="1"/>
        <end position="23"/>
    </location>
</feature>
<dbReference type="Proteomes" id="UP000254603">
    <property type="component" value="Unassembled WGS sequence"/>
</dbReference>
<proteinExistence type="predicted"/>
<dbReference type="STRING" id="1122619.GCA_000373745_01657"/>
<reference evidence="2 5" key="2">
    <citation type="submission" date="2020-12" db="EMBL/GenBank/DDBJ databases">
        <title>FDA dAtabase for Regulatory Grade micrObial Sequences (FDA-ARGOS): Supporting development and validation of Infectious Disease Dx tests.</title>
        <authorList>
            <person name="Sproer C."/>
            <person name="Gronow S."/>
            <person name="Severitt S."/>
            <person name="Schroder I."/>
            <person name="Tallon L."/>
            <person name="Sadzewicz L."/>
            <person name="Zhao X."/>
            <person name="Boylan J."/>
            <person name="Ott S."/>
            <person name="Bowen H."/>
            <person name="Vavikolanu K."/>
            <person name="Mehta A."/>
            <person name="Aluvathingal J."/>
            <person name="Nadendla S."/>
            <person name="Lowell S."/>
            <person name="Myers T."/>
            <person name="Yan Y."/>
            <person name="Sichtig H."/>
        </authorList>
    </citation>
    <scope>NUCLEOTIDE SEQUENCE [LARGE SCALE GENOMIC DNA]</scope>
    <source>
        <strain evidence="2 5">FDAARGOS_872</strain>
        <plasmid evidence="2 5">unnamed</plasmid>
    </source>
</reference>
<dbReference type="Proteomes" id="UP000594903">
    <property type="component" value="Plasmid unnamed"/>
</dbReference>
<evidence type="ECO:0000256" key="1">
    <source>
        <dbReference type="SAM" id="MobiDB-lite"/>
    </source>
</evidence>
<keyword evidence="5" id="KW-1185">Reference proteome</keyword>
<gene>
    <name evidence="2" type="ORF">I6G29_00160</name>
    <name evidence="3" type="ORF">NCTC11997_02752</name>
</gene>
<dbReference type="InterPro" id="IPR010985">
    <property type="entry name" value="Ribbon_hlx_hlx"/>
</dbReference>
<name>A0A379B086_9BURK</name>
<dbReference type="OrthoDB" id="8690295at2"/>
<dbReference type="EMBL" id="UGSB01000002">
    <property type="protein sequence ID" value="SUB29823.1"/>
    <property type="molecule type" value="Genomic_DNA"/>
</dbReference>
<dbReference type="SUPFAM" id="SSF47598">
    <property type="entry name" value="Ribbon-helix-helix"/>
    <property type="match status" value="1"/>
</dbReference>
<evidence type="ECO:0000313" key="2">
    <source>
        <dbReference type="EMBL" id="QPT38931.1"/>
    </source>
</evidence>
<dbReference type="RefSeq" id="WP_018574829.1">
    <property type="nucleotide sequence ID" value="NZ_CP065724.1"/>
</dbReference>
<evidence type="ECO:0000313" key="3">
    <source>
        <dbReference type="EMBL" id="SUB29823.1"/>
    </source>
</evidence>